<evidence type="ECO:0000313" key="3">
    <source>
        <dbReference type="EMBL" id="THD18731.1"/>
    </source>
</evidence>
<gene>
    <name evidence="3" type="ORF">D915_010656</name>
</gene>
<reference evidence="3" key="1">
    <citation type="submission" date="2019-03" db="EMBL/GenBank/DDBJ databases">
        <title>Improved annotation for the trematode Fasciola hepatica.</title>
        <authorList>
            <person name="Choi Y.-J."/>
            <person name="Martin J."/>
            <person name="Mitreva M."/>
        </authorList>
    </citation>
    <scope>NUCLEOTIDE SEQUENCE [LARGE SCALE GENOMIC DNA]</scope>
</reference>
<name>A0A4E0QZD8_FASHE</name>
<dbReference type="GO" id="GO:0031593">
    <property type="term" value="F:polyubiquitin modification-dependent protein binding"/>
    <property type="evidence" value="ECO:0007669"/>
    <property type="project" value="TreeGrafter"/>
</dbReference>
<organism evidence="3 4">
    <name type="scientific">Fasciola hepatica</name>
    <name type="common">Liver fluke</name>
    <dbReference type="NCBI Taxonomy" id="6192"/>
    <lineage>
        <taxon>Eukaryota</taxon>
        <taxon>Metazoa</taxon>
        <taxon>Spiralia</taxon>
        <taxon>Lophotrochozoa</taxon>
        <taxon>Platyhelminthes</taxon>
        <taxon>Trematoda</taxon>
        <taxon>Digenea</taxon>
        <taxon>Plagiorchiida</taxon>
        <taxon>Echinostomata</taxon>
        <taxon>Echinostomatoidea</taxon>
        <taxon>Fasciolidae</taxon>
        <taxon>Fasciola</taxon>
    </lineage>
</organism>
<sequence length="233" mass="26350">MSLPGCNYELGNSFRLLLLKSARFFTTCCCSLRINKNVLPVAMWSDEEICRILEIFPEALESDVLIPRPSERPPVLRRKTSSAKSDSNENDSSRNKIPVSTSLVDPIWESLDPTPDIRALFTQFDSEYFYGKLTSVEVRWSPRMTLCAGLCCYEGRGGLCSIRLSEPLLKLRPRSDLIETLLHEMIHAFLFVTQKDRDRESHGPNFHAHMKRINSVAGTNITLPSITEPATTS</sequence>
<dbReference type="EMBL" id="JXXN02008862">
    <property type="protein sequence ID" value="THD18731.1"/>
    <property type="molecule type" value="Genomic_DNA"/>
</dbReference>
<dbReference type="GO" id="GO:0006974">
    <property type="term" value="P:DNA damage response"/>
    <property type="evidence" value="ECO:0007669"/>
    <property type="project" value="InterPro"/>
</dbReference>
<evidence type="ECO:0000313" key="4">
    <source>
        <dbReference type="Proteomes" id="UP000230066"/>
    </source>
</evidence>
<dbReference type="GO" id="GO:0003697">
    <property type="term" value="F:single-stranded DNA binding"/>
    <property type="evidence" value="ECO:0007669"/>
    <property type="project" value="InterPro"/>
</dbReference>
<feature type="region of interest" description="Disordered" evidence="1">
    <location>
        <begin position="71"/>
        <end position="98"/>
    </location>
</feature>
<dbReference type="InterPro" id="IPR044245">
    <property type="entry name" value="Spartan"/>
</dbReference>
<evidence type="ECO:0000259" key="2">
    <source>
        <dbReference type="SMART" id="SM00731"/>
    </source>
</evidence>
<evidence type="ECO:0000256" key="1">
    <source>
        <dbReference type="SAM" id="MobiDB-lite"/>
    </source>
</evidence>
<dbReference type="AlphaFoldDB" id="A0A4E0QZD8"/>
<proteinExistence type="predicted"/>
<dbReference type="PANTHER" id="PTHR21220:SF0">
    <property type="entry name" value="DNA-DEPENDENT METALLOPROTEASE SPRTN"/>
    <property type="match status" value="1"/>
</dbReference>
<dbReference type="PANTHER" id="PTHR21220">
    <property type="entry name" value="DNA-DEPENDENT METALLOPROTEASE SPRTN"/>
    <property type="match status" value="1"/>
</dbReference>
<accession>A0A4E0QZD8</accession>
<dbReference type="InterPro" id="IPR006640">
    <property type="entry name" value="SprT-like_domain"/>
</dbReference>
<dbReference type="Pfam" id="PF10263">
    <property type="entry name" value="SprT-like"/>
    <property type="match status" value="1"/>
</dbReference>
<protein>
    <submittedName>
        <fullName evidence="3">SprT domain-containing protein Spartan</fullName>
    </submittedName>
</protein>
<dbReference type="SMART" id="SM00731">
    <property type="entry name" value="SprT"/>
    <property type="match status" value="1"/>
</dbReference>
<keyword evidence="4" id="KW-1185">Reference proteome</keyword>
<feature type="domain" description="SprT-like" evidence="2">
    <location>
        <begin position="115"/>
        <end position="232"/>
    </location>
</feature>
<dbReference type="GO" id="GO:0004222">
    <property type="term" value="F:metalloendopeptidase activity"/>
    <property type="evidence" value="ECO:0007669"/>
    <property type="project" value="InterPro"/>
</dbReference>
<comment type="caution">
    <text evidence="3">The sequence shown here is derived from an EMBL/GenBank/DDBJ whole genome shotgun (WGS) entry which is preliminary data.</text>
</comment>
<dbReference type="GO" id="GO:0005634">
    <property type="term" value="C:nucleus"/>
    <property type="evidence" value="ECO:0007669"/>
    <property type="project" value="TreeGrafter"/>
</dbReference>
<dbReference type="Proteomes" id="UP000230066">
    <property type="component" value="Unassembled WGS sequence"/>
</dbReference>